<dbReference type="Pfam" id="PF01306">
    <property type="entry name" value="LacY_symp"/>
    <property type="match status" value="1"/>
</dbReference>
<feature type="transmembrane region" description="Helical" evidence="8">
    <location>
        <begin position="229"/>
        <end position="247"/>
    </location>
</feature>
<dbReference type="NCBIfam" id="TIGR00882">
    <property type="entry name" value="2A0105"/>
    <property type="match status" value="1"/>
</dbReference>
<protein>
    <submittedName>
        <fullName evidence="10">MFS transporter</fullName>
    </submittedName>
</protein>
<keyword evidence="7 8" id="KW-0472">Membrane</keyword>
<evidence type="ECO:0000259" key="9">
    <source>
        <dbReference type="PROSITE" id="PS50850"/>
    </source>
</evidence>
<dbReference type="EMBL" id="CP069534">
    <property type="protein sequence ID" value="QRP70443.1"/>
    <property type="molecule type" value="Genomic_DNA"/>
</dbReference>
<sequence length="432" mass="48611">MSKFMQQLKNTAYQQSSAQLLLFFMSWGIWWSFFQLWLSSETRGLGFNGSEIGTIYSVNSAVTLVLMLVYGTAQDKLRTRRNLVIGIAVLMSLTGPFFMWVYWPLLQSESLYVLGVGLGAIFIGTAFVGSCPLFEALAERMSRKHNFEYGQARAWGSFGYAIVALLAGFNFTINPAINFWMASAFGVLLLLILVFWKEPVAPRNEIAEEEVENTTPSVKEMVSVLKVPALWVVIVLVFFTWTFYTVFDQQMFPQFYTSLFSDSATGERTYGVLNSVQVFVEALMMGIVPIYMRKVGVKNTLMTGFAVMALRILGCAVFADPVTISFVKMFHALEVPLCILPIFRYFTLHFPTKISATLYMVGFQIASQVGNVVMSPILGSLRDRLGFQPTFYVISGIVLVSAIFAWLALKGDKEQVEGDPFYRDSELKEIHQ</sequence>
<keyword evidence="3" id="KW-1003">Cell membrane</keyword>
<dbReference type="Gene3D" id="1.20.1250.20">
    <property type="entry name" value="MFS general substrate transporter like domains"/>
    <property type="match status" value="2"/>
</dbReference>
<feature type="transmembrane region" description="Helical" evidence="8">
    <location>
        <begin position="390"/>
        <end position="409"/>
    </location>
</feature>
<dbReference type="AlphaFoldDB" id="A0AAX1L7I6"/>
<dbReference type="PROSITE" id="PS50850">
    <property type="entry name" value="MFS"/>
    <property type="match status" value="1"/>
</dbReference>
<dbReference type="Proteomes" id="UP000617681">
    <property type="component" value="Chromosome"/>
</dbReference>
<dbReference type="InterPro" id="IPR036259">
    <property type="entry name" value="MFS_trans_sf"/>
</dbReference>
<evidence type="ECO:0000256" key="5">
    <source>
        <dbReference type="ARBA" id="ARBA00022692"/>
    </source>
</evidence>
<accession>A0AAX1L7I6</accession>
<feature type="transmembrane region" description="Helical" evidence="8">
    <location>
        <begin position="111"/>
        <end position="134"/>
    </location>
</feature>
<keyword evidence="4" id="KW-0997">Cell inner membrane</keyword>
<feature type="transmembrane region" description="Helical" evidence="8">
    <location>
        <begin position="179"/>
        <end position="196"/>
    </location>
</feature>
<keyword evidence="2" id="KW-0813">Transport</keyword>
<evidence type="ECO:0000256" key="3">
    <source>
        <dbReference type="ARBA" id="ARBA00022475"/>
    </source>
</evidence>
<feature type="transmembrane region" description="Helical" evidence="8">
    <location>
        <begin position="52"/>
        <end position="71"/>
    </location>
</feature>
<gene>
    <name evidence="10" type="ORF">I6J21_11960</name>
</gene>
<feature type="domain" description="Major facilitator superfamily (MFS) profile" evidence="9">
    <location>
        <begin position="1"/>
        <end position="413"/>
    </location>
</feature>
<dbReference type="GO" id="GO:0030395">
    <property type="term" value="F:lactose binding"/>
    <property type="evidence" value="ECO:0007669"/>
    <property type="project" value="TreeGrafter"/>
</dbReference>
<evidence type="ECO:0000256" key="7">
    <source>
        <dbReference type="ARBA" id="ARBA00023136"/>
    </source>
</evidence>
<evidence type="ECO:0000256" key="8">
    <source>
        <dbReference type="SAM" id="Phobius"/>
    </source>
</evidence>
<name>A0AAX1L7I6_9CORY</name>
<dbReference type="PANTHER" id="PTHR23522">
    <property type="entry name" value="BLL5896 PROTEIN"/>
    <property type="match status" value="1"/>
</dbReference>
<feature type="transmembrane region" description="Helical" evidence="8">
    <location>
        <begin position="270"/>
        <end position="292"/>
    </location>
</feature>
<keyword evidence="6 8" id="KW-1133">Transmembrane helix</keyword>
<feature type="transmembrane region" description="Helical" evidence="8">
    <location>
        <begin position="83"/>
        <end position="105"/>
    </location>
</feature>
<keyword evidence="5 8" id="KW-0812">Transmembrane</keyword>
<evidence type="ECO:0000256" key="2">
    <source>
        <dbReference type="ARBA" id="ARBA00022448"/>
    </source>
</evidence>
<feature type="transmembrane region" description="Helical" evidence="8">
    <location>
        <begin position="358"/>
        <end position="378"/>
    </location>
</feature>
<proteinExistence type="predicted"/>
<comment type="subcellular location">
    <subcellularLocation>
        <location evidence="1">Cell inner membrane</location>
        <topology evidence="1">Multi-pass membrane protein</topology>
    </subcellularLocation>
</comment>
<dbReference type="NCBIfam" id="NF007077">
    <property type="entry name" value="PRK09528.1"/>
    <property type="match status" value="1"/>
</dbReference>
<organism evidence="10 11">
    <name type="scientific">Corynebacterium glucuronolyticum</name>
    <dbReference type="NCBI Taxonomy" id="39791"/>
    <lineage>
        <taxon>Bacteria</taxon>
        <taxon>Bacillati</taxon>
        <taxon>Actinomycetota</taxon>
        <taxon>Actinomycetes</taxon>
        <taxon>Mycobacteriales</taxon>
        <taxon>Corynebacteriaceae</taxon>
        <taxon>Corynebacterium</taxon>
    </lineage>
</organism>
<dbReference type="SUPFAM" id="SSF103473">
    <property type="entry name" value="MFS general substrate transporter"/>
    <property type="match status" value="1"/>
</dbReference>
<dbReference type="PANTHER" id="PTHR23522:SF10">
    <property type="entry name" value="3-PHENYLPROPIONIC ACID TRANSPORTER-RELATED"/>
    <property type="match status" value="1"/>
</dbReference>
<dbReference type="PRINTS" id="PR00174">
    <property type="entry name" value="LACYSMPORT"/>
</dbReference>
<evidence type="ECO:0000256" key="6">
    <source>
        <dbReference type="ARBA" id="ARBA00022989"/>
    </source>
</evidence>
<feature type="transmembrane region" description="Helical" evidence="8">
    <location>
        <begin position="299"/>
        <end position="319"/>
    </location>
</feature>
<feature type="transmembrane region" description="Helical" evidence="8">
    <location>
        <begin position="20"/>
        <end position="40"/>
    </location>
</feature>
<dbReference type="InterPro" id="IPR000576">
    <property type="entry name" value="LacY/RafB_perm_fam"/>
</dbReference>
<evidence type="ECO:0000313" key="10">
    <source>
        <dbReference type="EMBL" id="QRP70443.1"/>
    </source>
</evidence>
<reference evidence="10" key="1">
    <citation type="submission" date="2021-02" db="EMBL/GenBank/DDBJ databases">
        <title>FDA dAtabase for Regulatory Grade micrObial Sequences (FDA-ARGOS): Supporting development and validation of Infectious Disease Dx tests.</title>
        <authorList>
            <person name="Sproer C."/>
            <person name="Gronow S."/>
            <person name="Severitt S."/>
            <person name="Schroder I."/>
            <person name="Tallon L."/>
            <person name="Sadzewicz L."/>
            <person name="Zhao X."/>
            <person name="Boylan J."/>
            <person name="Ott S."/>
            <person name="Bowen H."/>
            <person name="Vavikolanu K."/>
            <person name="Mehta A."/>
            <person name="Aluvathingal J."/>
            <person name="Nadendla S."/>
            <person name="Lowell S."/>
            <person name="Myers T."/>
            <person name="Yan Y."/>
            <person name="Sichtig H."/>
        </authorList>
    </citation>
    <scope>NUCLEOTIDE SEQUENCE</scope>
    <source>
        <strain evidence="10">FDAARGOS_1191</strain>
    </source>
</reference>
<dbReference type="GO" id="GO:0005886">
    <property type="term" value="C:plasma membrane"/>
    <property type="evidence" value="ECO:0007669"/>
    <property type="project" value="UniProtKB-SubCell"/>
</dbReference>
<evidence type="ECO:0000256" key="1">
    <source>
        <dbReference type="ARBA" id="ARBA00004429"/>
    </source>
</evidence>
<evidence type="ECO:0000313" key="11">
    <source>
        <dbReference type="Proteomes" id="UP000617681"/>
    </source>
</evidence>
<feature type="transmembrane region" description="Helical" evidence="8">
    <location>
        <begin position="154"/>
        <end position="173"/>
    </location>
</feature>
<dbReference type="GO" id="GO:0015528">
    <property type="term" value="F:lactose:proton symporter activity"/>
    <property type="evidence" value="ECO:0007669"/>
    <property type="project" value="TreeGrafter"/>
</dbReference>
<evidence type="ECO:0000256" key="4">
    <source>
        <dbReference type="ARBA" id="ARBA00022519"/>
    </source>
</evidence>
<dbReference type="InterPro" id="IPR020846">
    <property type="entry name" value="MFS_dom"/>
</dbReference>